<dbReference type="AlphaFoldDB" id="A0A146KJU6"/>
<feature type="domain" description="HD" evidence="1">
    <location>
        <begin position="18"/>
        <end position="117"/>
    </location>
</feature>
<dbReference type="PROSITE" id="PS51831">
    <property type="entry name" value="HD"/>
    <property type="match status" value="1"/>
</dbReference>
<organism evidence="2">
    <name type="scientific">Trepomonas sp. PC1</name>
    <dbReference type="NCBI Taxonomy" id="1076344"/>
    <lineage>
        <taxon>Eukaryota</taxon>
        <taxon>Metamonada</taxon>
        <taxon>Diplomonadida</taxon>
        <taxon>Hexamitidae</taxon>
        <taxon>Hexamitinae</taxon>
        <taxon>Trepomonas</taxon>
    </lineage>
</organism>
<dbReference type="CDD" id="cd00077">
    <property type="entry name" value="HDc"/>
    <property type="match status" value="1"/>
</dbReference>
<dbReference type="Pfam" id="PF01966">
    <property type="entry name" value="HD"/>
    <property type="match status" value="1"/>
</dbReference>
<feature type="non-terminal residue" evidence="2">
    <location>
        <position position="1"/>
    </location>
</feature>
<dbReference type="PANTHER" id="PTHR33594:SF1">
    <property type="entry name" value="HD_PDEASE DOMAIN-CONTAINING PROTEIN"/>
    <property type="match status" value="1"/>
</dbReference>
<evidence type="ECO:0000313" key="2">
    <source>
        <dbReference type="EMBL" id="JAP95726.1"/>
    </source>
</evidence>
<dbReference type="PANTHER" id="PTHR33594">
    <property type="entry name" value="SUPERFAMILY HYDROLASE, PUTATIVE (AFU_ORTHOLOGUE AFUA_1G03035)-RELATED"/>
    <property type="match status" value="1"/>
</dbReference>
<dbReference type="InterPro" id="IPR003607">
    <property type="entry name" value="HD/PDEase_dom"/>
</dbReference>
<evidence type="ECO:0000259" key="1">
    <source>
        <dbReference type="PROSITE" id="PS51831"/>
    </source>
</evidence>
<dbReference type="SMART" id="SM00471">
    <property type="entry name" value="HDc"/>
    <property type="match status" value="1"/>
</dbReference>
<gene>
    <name evidence="2" type="ORF">TPC1_11180</name>
</gene>
<feature type="non-terminal residue" evidence="2">
    <location>
        <position position="180"/>
    </location>
</feature>
<dbReference type="InterPro" id="IPR006674">
    <property type="entry name" value="HD_domain"/>
</dbReference>
<sequence length="180" mass="20521">EIILEKIRKYQQSCQAHDIDHSIRVLNLANQIVKSLNEKVDLYLVQLSALLHDIADHKFGHSQNDLEDRVFDCCQSINFKNPQNVIKIIQNVSFSKGSIPESLEGKIVQDADRLDAVGAIGVARCFTYCGTAGHSIQMGIEHFDDKLFKLKDLMNTEQAKTIAQERHNFMKHFISQIQQE</sequence>
<protein>
    <submittedName>
        <fullName evidence="2">HD domain-containing protein</fullName>
    </submittedName>
</protein>
<proteinExistence type="predicted"/>
<reference evidence="2" key="1">
    <citation type="submission" date="2015-07" db="EMBL/GenBank/DDBJ databases">
        <title>Adaptation to a free-living lifestyle via gene acquisitions in the diplomonad Trepomonas sp. PC1.</title>
        <authorList>
            <person name="Xu F."/>
            <person name="Jerlstrom-Hultqvist J."/>
            <person name="Kolisko M."/>
            <person name="Simpson A.G.B."/>
            <person name="Roger A.J."/>
            <person name="Svard S.G."/>
            <person name="Andersson J.O."/>
        </authorList>
    </citation>
    <scope>NUCLEOTIDE SEQUENCE</scope>
    <source>
        <strain evidence="2">PC1</strain>
    </source>
</reference>
<dbReference type="Gene3D" id="1.10.3210.50">
    <property type="match status" value="1"/>
</dbReference>
<name>A0A146KJU6_9EUKA</name>
<accession>A0A146KJU6</accession>
<dbReference type="SUPFAM" id="SSF109604">
    <property type="entry name" value="HD-domain/PDEase-like"/>
    <property type="match status" value="1"/>
</dbReference>
<dbReference type="EMBL" id="GDID01000880">
    <property type="protein sequence ID" value="JAP95726.1"/>
    <property type="molecule type" value="Transcribed_RNA"/>
</dbReference>